<evidence type="ECO:0000256" key="7">
    <source>
        <dbReference type="ARBA" id="ARBA00023136"/>
    </source>
</evidence>
<evidence type="ECO:0000256" key="4">
    <source>
        <dbReference type="ARBA" id="ARBA00022448"/>
    </source>
</evidence>
<comment type="catalytic activity">
    <reaction evidence="8 9">
        <text>a ubiquinone + NADH + 5 H(+)(in) = a ubiquinol + NAD(+) + 4 H(+)(out)</text>
        <dbReference type="Rhea" id="RHEA:29091"/>
        <dbReference type="Rhea" id="RHEA-COMP:9565"/>
        <dbReference type="Rhea" id="RHEA-COMP:9566"/>
        <dbReference type="ChEBI" id="CHEBI:15378"/>
        <dbReference type="ChEBI" id="CHEBI:16389"/>
        <dbReference type="ChEBI" id="CHEBI:17976"/>
        <dbReference type="ChEBI" id="CHEBI:57540"/>
        <dbReference type="ChEBI" id="CHEBI:57945"/>
        <dbReference type="EC" id="7.1.1.2"/>
    </reaction>
</comment>
<reference evidence="10" key="2">
    <citation type="journal article" name="Parasit. Vectors">
        <title>Mitochondrial genomes of two eucotylids as the first representatives from the superfamily Microphalloidea (Trematoda) and phylogenetic implications.</title>
        <authorList>
            <person name="Suleman"/>
            <person name="Muhammad N."/>
            <person name="Khan M.S."/>
            <person name="Tkach V.V."/>
            <person name="Ullah H."/>
            <person name="Ehsan M."/>
            <person name="Ma J."/>
            <person name="Zhu X.Q."/>
        </authorList>
    </citation>
    <scope>NUCLEOTIDE SEQUENCE</scope>
    <source>
        <strain evidence="10">Pakistan</strain>
    </source>
</reference>
<evidence type="ECO:0000256" key="5">
    <source>
        <dbReference type="ARBA" id="ARBA00022692"/>
    </source>
</evidence>
<dbReference type="GO" id="GO:0008137">
    <property type="term" value="F:NADH dehydrogenase (ubiquinone) activity"/>
    <property type="evidence" value="ECO:0007669"/>
    <property type="project" value="UniProtKB-UniRule"/>
</dbReference>
<dbReference type="AlphaFoldDB" id="A0A894JKD1"/>
<dbReference type="InterPro" id="IPR000440">
    <property type="entry name" value="NADH_UbQ/plastoQ_OxRdtase_su3"/>
</dbReference>
<evidence type="ECO:0000256" key="3">
    <source>
        <dbReference type="ARBA" id="ARBA00021007"/>
    </source>
</evidence>
<evidence type="ECO:0000256" key="8">
    <source>
        <dbReference type="ARBA" id="ARBA00049551"/>
    </source>
</evidence>
<keyword evidence="4 9" id="KW-0813">Transport</keyword>
<keyword evidence="6 9" id="KW-1133">Transmembrane helix</keyword>
<dbReference type="InterPro" id="IPR038430">
    <property type="entry name" value="NDAH_ubi_oxred_su3_sf"/>
</dbReference>
<dbReference type="Pfam" id="PF00507">
    <property type="entry name" value="Oxidored_q4"/>
    <property type="match status" value="1"/>
</dbReference>
<keyword evidence="9 10" id="KW-0496">Mitochondrion</keyword>
<comment type="similarity">
    <text evidence="2 9">Belongs to the complex I subunit 3 family.</text>
</comment>
<keyword evidence="9" id="KW-0249">Electron transport</keyword>
<feature type="transmembrane region" description="Helical" evidence="9">
    <location>
        <begin position="56"/>
        <end position="79"/>
    </location>
</feature>
<reference evidence="10" key="1">
    <citation type="submission" date="2020-12" db="EMBL/GenBank/DDBJ databases">
        <authorList>
            <person name="Suleman S."/>
            <person name="Zhu X.-Q."/>
            <person name="Muhammad N."/>
        </authorList>
    </citation>
    <scope>NUCLEOTIDE SEQUENCE</scope>
    <source>
        <strain evidence="10">Pakistan</strain>
    </source>
</reference>
<feature type="transmembrane region" description="Helical" evidence="9">
    <location>
        <begin position="7"/>
        <end position="26"/>
    </location>
</feature>
<evidence type="ECO:0000256" key="6">
    <source>
        <dbReference type="ARBA" id="ARBA00022989"/>
    </source>
</evidence>
<sequence length="118" mass="13920">MAVFYSCVFFSLCLSLLIVGFHLFLWNRDYSGGENIRVWSSAFECGFMGYRFVENYFSFTYFFLLVFFVVFDLEVSLLLNLPFQGLLFKNGVYYVMFLSFLCLGFTVEVIKGYVVWSY</sequence>
<comment type="subcellular location">
    <subcellularLocation>
        <location evidence="1">Membrane</location>
    </subcellularLocation>
    <subcellularLocation>
        <location evidence="9">Mitochondrion membrane</location>
        <topology evidence="9">Multi-pass membrane protein</topology>
    </subcellularLocation>
</comment>
<keyword evidence="5 9" id="KW-0812">Transmembrane</keyword>
<evidence type="ECO:0000256" key="1">
    <source>
        <dbReference type="ARBA" id="ARBA00004370"/>
    </source>
</evidence>
<keyword evidence="7 9" id="KW-0472">Membrane</keyword>
<feature type="transmembrane region" description="Helical" evidence="9">
    <location>
        <begin position="91"/>
        <end position="116"/>
    </location>
</feature>
<evidence type="ECO:0000313" key="10">
    <source>
        <dbReference type="EMBL" id="QRV61246.1"/>
    </source>
</evidence>
<accession>A0A894JKD1</accession>
<dbReference type="EMBL" id="MW334947">
    <property type="protein sequence ID" value="QRV61246.1"/>
    <property type="molecule type" value="Genomic_DNA"/>
</dbReference>
<keyword evidence="9" id="KW-0520">NAD</keyword>
<keyword evidence="9" id="KW-0679">Respiratory chain</keyword>
<gene>
    <name evidence="10" type="primary">NAD3</name>
</gene>
<geneLocation type="mitochondrion" evidence="10"/>
<evidence type="ECO:0000256" key="2">
    <source>
        <dbReference type="ARBA" id="ARBA00008472"/>
    </source>
</evidence>
<name>A0A894JKD1_9TREM</name>
<protein>
    <recommendedName>
        <fullName evidence="3 9">NADH-ubiquinone oxidoreductase chain 3</fullName>
        <ecNumber evidence="9">7.1.1.2</ecNumber>
    </recommendedName>
</protein>
<dbReference type="EC" id="7.1.1.2" evidence="9"/>
<keyword evidence="9" id="KW-1278">Translocase</keyword>
<evidence type="ECO:0000256" key="9">
    <source>
        <dbReference type="RuleBase" id="RU003640"/>
    </source>
</evidence>
<dbReference type="GO" id="GO:0031966">
    <property type="term" value="C:mitochondrial membrane"/>
    <property type="evidence" value="ECO:0007669"/>
    <property type="project" value="UniProtKB-SubCell"/>
</dbReference>
<keyword evidence="9" id="KW-0830">Ubiquinone</keyword>
<proteinExistence type="inferred from homology"/>
<dbReference type="Gene3D" id="1.20.58.1610">
    <property type="entry name" value="NADH:ubiquinone/plastoquinone oxidoreductase, chain 3"/>
    <property type="match status" value="1"/>
</dbReference>
<organism evidence="10">
    <name type="scientific">Tamerlania zarudnyi</name>
    <dbReference type="NCBI Taxonomy" id="138578"/>
    <lineage>
        <taxon>Eukaryota</taxon>
        <taxon>Metazoa</taxon>
        <taxon>Spiralia</taxon>
        <taxon>Lophotrochozoa</taxon>
        <taxon>Platyhelminthes</taxon>
        <taxon>Trematoda</taxon>
        <taxon>Digenea</taxon>
        <taxon>Plagiorchiida</taxon>
        <taxon>Echinostomata</taxon>
        <taxon>Echinostomatoidea</taxon>
        <taxon>Eucotylidae</taxon>
        <taxon>Tamerlania</taxon>
    </lineage>
</organism>
<comment type="function">
    <text evidence="9">Core subunit of the mitochondrial membrane respiratory chain NADH dehydrogenase (Complex I) which catalyzes electron transfer from NADH through the respiratory chain, using ubiquinone as an electron acceptor. Essential for the catalytic activity of complex I.</text>
</comment>